<dbReference type="InterPro" id="IPR013830">
    <property type="entry name" value="SGNH_hydro"/>
</dbReference>
<dbReference type="PANTHER" id="PTHR37834">
    <property type="entry name" value="GDSL-LIKE LIPASE/ACYLHYDROLASE DOMAIN PROTEIN (AFU_ORTHOLOGUE AFUA_2G00620)"/>
    <property type="match status" value="1"/>
</dbReference>
<dbReference type="InterPro" id="IPR052762">
    <property type="entry name" value="PCW_deacetylase/CE"/>
</dbReference>
<dbReference type="Proteomes" id="UP000241507">
    <property type="component" value="Chromosome"/>
</dbReference>
<dbReference type="InterPro" id="IPR037461">
    <property type="entry name" value="CtCE2-like_dom"/>
</dbReference>
<dbReference type="PANTHER" id="PTHR37834:SF2">
    <property type="entry name" value="ESTERASE, SGNH HYDROLASE-TYPE"/>
    <property type="match status" value="1"/>
</dbReference>
<dbReference type="SUPFAM" id="SSF52266">
    <property type="entry name" value="SGNH hydrolase"/>
    <property type="match status" value="1"/>
</dbReference>
<protein>
    <submittedName>
        <fullName evidence="2">GDSL family lipase</fullName>
    </submittedName>
</protein>
<dbReference type="AlphaFoldDB" id="A0A2R3Z2Y6"/>
<dbReference type="RefSeq" id="WP_107011386.1">
    <property type="nucleotide sequence ID" value="NZ_CP028136.1"/>
</dbReference>
<accession>A0A2R3Z2Y6</accession>
<organism evidence="2 3">
    <name type="scientific">Christiangramia fulva</name>
    <dbReference type="NCBI Taxonomy" id="2126553"/>
    <lineage>
        <taxon>Bacteria</taxon>
        <taxon>Pseudomonadati</taxon>
        <taxon>Bacteroidota</taxon>
        <taxon>Flavobacteriia</taxon>
        <taxon>Flavobacteriales</taxon>
        <taxon>Flavobacteriaceae</taxon>
        <taxon>Christiangramia</taxon>
    </lineage>
</organism>
<dbReference type="Pfam" id="PF13472">
    <property type="entry name" value="Lipase_GDSL_2"/>
    <property type="match status" value="1"/>
</dbReference>
<sequence>MKYNYFFHLLICIVAVGCSEPDVQFKNFNASGKAIDYKGRVEKLNDSAVALISSAAFAETKVIGDSATLYLSSGNDQHHYVVVELNGQNSKRYKVDGSPISIDLGNNDTTLVRIFKANEALTGDVILNKISAQNLIPAEDPKQPLIEFIGNSITCGMGADTRELSCSEGEWYDHHNAYLAYGPRVARALNLDFRLSCVSGMGMYRNWNDEDQPVMPDVYENLRLNADSTKKADLSRKPDIVSIALGTNDLSFGDGTKERSDFDQQKFVENYTNFTKRIFELFPDTQVALLTSPMVGEKEQQVLLESLKQVKENLKNRPISIFEFDNMQPHGCDSHPDIDDHAKMAQQLIPFFKGLLKF</sequence>
<dbReference type="Gene3D" id="3.40.50.1110">
    <property type="entry name" value="SGNH hydrolase"/>
    <property type="match status" value="1"/>
</dbReference>
<dbReference type="KEGG" id="grs:C7S20_04635"/>
<dbReference type="EMBL" id="CP028136">
    <property type="protein sequence ID" value="AVR44608.1"/>
    <property type="molecule type" value="Genomic_DNA"/>
</dbReference>
<dbReference type="GO" id="GO:0052689">
    <property type="term" value="F:carboxylic ester hydrolase activity"/>
    <property type="evidence" value="ECO:0007669"/>
    <property type="project" value="InterPro"/>
</dbReference>
<keyword evidence="3" id="KW-1185">Reference proteome</keyword>
<dbReference type="OrthoDB" id="9801375at2"/>
<name>A0A2R3Z2Y6_9FLAO</name>
<reference evidence="3" key="1">
    <citation type="submission" date="2018-03" db="EMBL/GenBank/DDBJ databases">
        <title>Gramella fulva sp. nov., isolated from a dry surface of tidal flat.</title>
        <authorList>
            <person name="Hwang S.H."/>
            <person name="Hwang W.M."/>
            <person name="Kang K."/>
            <person name="Ahn T.-Y."/>
        </authorList>
    </citation>
    <scope>NUCLEOTIDE SEQUENCE [LARGE SCALE GENOMIC DNA]</scope>
    <source>
        <strain evidence="3">SH35</strain>
    </source>
</reference>
<dbReference type="CDD" id="cd01831">
    <property type="entry name" value="Endoglucanase_E_like"/>
    <property type="match status" value="1"/>
</dbReference>
<gene>
    <name evidence="2" type="ORF">C7S20_04635</name>
</gene>
<proteinExistence type="predicted"/>
<dbReference type="Gene3D" id="2.60.120.260">
    <property type="entry name" value="Galactose-binding domain-like"/>
    <property type="match status" value="1"/>
</dbReference>
<evidence type="ECO:0000259" key="1">
    <source>
        <dbReference type="Pfam" id="PF13472"/>
    </source>
</evidence>
<dbReference type="PROSITE" id="PS51257">
    <property type="entry name" value="PROKAR_LIPOPROTEIN"/>
    <property type="match status" value="1"/>
</dbReference>
<feature type="domain" description="SGNH hydrolase-type esterase" evidence="1">
    <location>
        <begin position="148"/>
        <end position="294"/>
    </location>
</feature>
<evidence type="ECO:0000313" key="3">
    <source>
        <dbReference type="Proteomes" id="UP000241507"/>
    </source>
</evidence>
<evidence type="ECO:0000313" key="2">
    <source>
        <dbReference type="EMBL" id="AVR44608.1"/>
    </source>
</evidence>
<dbReference type="InterPro" id="IPR036514">
    <property type="entry name" value="SGNH_hydro_sf"/>
</dbReference>